<comment type="similarity">
    <text evidence="1">Belongs to the zinc-containing alcohol dehydrogenase family.</text>
</comment>
<evidence type="ECO:0000256" key="2">
    <source>
        <dbReference type="ARBA" id="ARBA00011245"/>
    </source>
</evidence>
<dbReference type="PANTHER" id="PTHR45348:SF1">
    <property type="entry name" value="TRANS-ENOYL REDUCTASE STHE"/>
    <property type="match status" value="1"/>
</dbReference>
<evidence type="ECO:0000313" key="7">
    <source>
        <dbReference type="EMBL" id="KAK4463580.1"/>
    </source>
</evidence>
<dbReference type="SUPFAM" id="SSF51735">
    <property type="entry name" value="NAD(P)-binding Rossmann-fold domains"/>
    <property type="match status" value="1"/>
</dbReference>
<dbReference type="PANTHER" id="PTHR45348">
    <property type="entry name" value="HYPOTHETICAL OXIDOREDUCTASE (EUROFUNG)"/>
    <property type="match status" value="1"/>
</dbReference>
<dbReference type="InterPro" id="IPR047122">
    <property type="entry name" value="Trans-enoyl_RdTase-like"/>
</dbReference>
<dbReference type="SMART" id="SM00829">
    <property type="entry name" value="PKS_ER"/>
    <property type="match status" value="1"/>
</dbReference>
<dbReference type="AlphaFoldDB" id="A0AAV9HU15"/>
<name>A0AAV9HU15_9PEZI</name>
<keyword evidence="5" id="KW-0560">Oxidoreductase</keyword>
<dbReference type="SUPFAM" id="SSF50129">
    <property type="entry name" value="GroES-like"/>
    <property type="match status" value="1"/>
</dbReference>
<sequence>MSPEAPLFQRALVQSSTSGVLALTETRPVPQPLPDQVLIRVAAVALNPCDWKMPTNFPCSGAGVGSDYSGTIVQVGSAVSVSPPLKIGDRVAGAVHASNCLNPQSGSFAEYLVVAADMLWRVPDSMSFSEAAAIGWCVLGTVGLATLHPRHLGLPGTPEQPFVAADEAKRPWALVYAGSTASGTMAIQILRLSGFRVVTTCSPANFSLVESYGAEKAFDYHSPSLAQDVRAYTRNNLAYVVDIIADANSLRQCYASIGRAGGRYVGFELVPDELAAAMGRKTVKASWVLGIRMSGSEIALDRGYGSAADPELQAWGVALFKRMEKLIWDGKIRPHPIQVDDKSGLDGVVAGVEKLRNREVSGMKLVYTFQSSILSD</sequence>
<comment type="caution">
    <text evidence="7">The sequence shown here is derived from an EMBL/GenBank/DDBJ whole genome shotgun (WGS) entry which is preliminary data.</text>
</comment>
<dbReference type="Gene3D" id="3.90.180.10">
    <property type="entry name" value="Medium-chain alcohol dehydrogenases, catalytic domain"/>
    <property type="match status" value="1"/>
</dbReference>
<reference evidence="7" key="1">
    <citation type="journal article" date="2023" name="Mol. Phylogenet. Evol.">
        <title>Genome-scale phylogeny and comparative genomics of the fungal order Sordariales.</title>
        <authorList>
            <person name="Hensen N."/>
            <person name="Bonometti L."/>
            <person name="Westerberg I."/>
            <person name="Brannstrom I.O."/>
            <person name="Guillou S."/>
            <person name="Cros-Aarteil S."/>
            <person name="Calhoun S."/>
            <person name="Haridas S."/>
            <person name="Kuo A."/>
            <person name="Mondo S."/>
            <person name="Pangilinan J."/>
            <person name="Riley R."/>
            <person name="LaButti K."/>
            <person name="Andreopoulos B."/>
            <person name="Lipzen A."/>
            <person name="Chen C."/>
            <person name="Yan M."/>
            <person name="Daum C."/>
            <person name="Ng V."/>
            <person name="Clum A."/>
            <person name="Steindorff A."/>
            <person name="Ohm R.A."/>
            <person name="Martin F."/>
            <person name="Silar P."/>
            <person name="Natvig D.O."/>
            <person name="Lalanne C."/>
            <person name="Gautier V."/>
            <person name="Ament-Velasquez S.L."/>
            <person name="Kruys A."/>
            <person name="Hutchinson M.I."/>
            <person name="Powell A.J."/>
            <person name="Barry K."/>
            <person name="Miller A.N."/>
            <person name="Grigoriev I.V."/>
            <person name="Debuchy R."/>
            <person name="Gladieux P."/>
            <person name="Hiltunen Thoren M."/>
            <person name="Johannesson H."/>
        </authorList>
    </citation>
    <scope>NUCLEOTIDE SEQUENCE</scope>
    <source>
        <strain evidence="7">PSN324</strain>
    </source>
</reference>
<dbReference type="InterPro" id="IPR036291">
    <property type="entry name" value="NAD(P)-bd_dom_sf"/>
</dbReference>
<keyword evidence="8" id="KW-1185">Reference proteome</keyword>
<keyword evidence="3" id="KW-0547">Nucleotide-binding</keyword>
<evidence type="ECO:0000313" key="8">
    <source>
        <dbReference type="Proteomes" id="UP001321749"/>
    </source>
</evidence>
<dbReference type="Pfam" id="PF08240">
    <property type="entry name" value="ADH_N"/>
    <property type="match status" value="1"/>
</dbReference>
<keyword evidence="4" id="KW-0521">NADP</keyword>
<evidence type="ECO:0000256" key="5">
    <source>
        <dbReference type="ARBA" id="ARBA00023002"/>
    </source>
</evidence>
<evidence type="ECO:0000256" key="3">
    <source>
        <dbReference type="ARBA" id="ARBA00022741"/>
    </source>
</evidence>
<feature type="domain" description="Enoyl reductase (ER)" evidence="6">
    <location>
        <begin position="16"/>
        <end position="366"/>
    </location>
</feature>
<protein>
    <submittedName>
        <fullName evidence="7">Trans-enoyl reductase mycC</fullName>
    </submittedName>
</protein>
<dbReference type="InterPro" id="IPR013154">
    <property type="entry name" value="ADH-like_N"/>
</dbReference>
<dbReference type="CDD" id="cd08249">
    <property type="entry name" value="enoyl_reductase_like"/>
    <property type="match status" value="1"/>
</dbReference>
<dbReference type="GO" id="GO:0016651">
    <property type="term" value="F:oxidoreductase activity, acting on NAD(P)H"/>
    <property type="evidence" value="ECO:0007669"/>
    <property type="project" value="InterPro"/>
</dbReference>
<dbReference type="Pfam" id="PF00107">
    <property type="entry name" value="ADH_zinc_N"/>
    <property type="match status" value="1"/>
</dbReference>
<gene>
    <name evidence="7" type="ORF">QBC42DRAFT_304795</name>
</gene>
<evidence type="ECO:0000259" key="6">
    <source>
        <dbReference type="SMART" id="SM00829"/>
    </source>
</evidence>
<dbReference type="Proteomes" id="UP001321749">
    <property type="component" value="Unassembled WGS sequence"/>
</dbReference>
<proteinExistence type="inferred from homology"/>
<dbReference type="EMBL" id="MU864958">
    <property type="protein sequence ID" value="KAK4463580.1"/>
    <property type="molecule type" value="Genomic_DNA"/>
</dbReference>
<reference evidence="7" key="2">
    <citation type="submission" date="2023-06" db="EMBL/GenBank/DDBJ databases">
        <authorList>
            <consortium name="Lawrence Berkeley National Laboratory"/>
            <person name="Mondo S.J."/>
            <person name="Hensen N."/>
            <person name="Bonometti L."/>
            <person name="Westerberg I."/>
            <person name="Brannstrom I.O."/>
            <person name="Guillou S."/>
            <person name="Cros-Aarteil S."/>
            <person name="Calhoun S."/>
            <person name="Haridas S."/>
            <person name="Kuo A."/>
            <person name="Pangilinan J."/>
            <person name="Riley R."/>
            <person name="Labutti K."/>
            <person name="Andreopoulos B."/>
            <person name="Lipzen A."/>
            <person name="Chen C."/>
            <person name="Yanf M."/>
            <person name="Daum C."/>
            <person name="Ng V."/>
            <person name="Clum A."/>
            <person name="Steindorff A."/>
            <person name="Ohm R."/>
            <person name="Martin F."/>
            <person name="Silar P."/>
            <person name="Natvig D."/>
            <person name="Lalanne C."/>
            <person name="Gautier V."/>
            <person name="Ament-Velasquez S.L."/>
            <person name="Kruys A."/>
            <person name="Hutchinson M.I."/>
            <person name="Powell A.J."/>
            <person name="Barry K."/>
            <person name="Miller A.N."/>
            <person name="Grigoriev I.V."/>
            <person name="Debuchy R."/>
            <person name="Gladieux P."/>
            <person name="Thoren M.H."/>
            <person name="Johannesson H."/>
        </authorList>
    </citation>
    <scope>NUCLEOTIDE SEQUENCE</scope>
    <source>
        <strain evidence="7">PSN324</strain>
    </source>
</reference>
<evidence type="ECO:0000256" key="4">
    <source>
        <dbReference type="ARBA" id="ARBA00022857"/>
    </source>
</evidence>
<dbReference type="InterPro" id="IPR013149">
    <property type="entry name" value="ADH-like_C"/>
</dbReference>
<comment type="subunit">
    <text evidence="2">Monomer.</text>
</comment>
<dbReference type="InterPro" id="IPR020843">
    <property type="entry name" value="ER"/>
</dbReference>
<dbReference type="InterPro" id="IPR011032">
    <property type="entry name" value="GroES-like_sf"/>
</dbReference>
<organism evidence="7 8">
    <name type="scientific">Cladorrhinum samala</name>
    <dbReference type="NCBI Taxonomy" id="585594"/>
    <lineage>
        <taxon>Eukaryota</taxon>
        <taxon>Fungi</taxon>
        <taxon>Dikarya</taxon>
        <taxon>Ascomycota</taxon>
        <taxon>Pezizomycotina</taxon>
        <taxon>Sordariomycetes</taxon>
        <taxon>Sordariomycetidae</taxon>
        <taxon>Sordariales</taxon>
        <taxon>Podosporaceae</taxon>
        <taxon>Cladorrhinum</taxon>
    </lineage>
</organism>
<dbReference type="Gene3D" id="3.40.50.720">
    <property type="entry name" value="NAD(P)-binding Rossmann-like Domain"/>
    <property type="match status" value="1"/>
</dbReference>
<accession>A0AAV9HU15</accession>
<evidence type="ECO:0000256" key="1">
    <source>
        <dbReference type="ARBA" id="ARBA00008072"/>
    </source>
</evidence>
<dbReference type="GO" id="GO:0000166">
    <property type="term" value="F:nucleotide binding"/>
    <property type="evidence" value="ECO:0007669"/>
    <property type="project" value="UniProtKB-KW"/>
</dbReference>